<organism evidence="2 3">
    <name type="scientific">Fusarium duplospermum</name>
    <dbReference type="NCBI Taxonomy" id="1325734"/>
    <lineage>
        <taxon>Eukaryota</taxon>
        <taxon>Fungi</taxon>
        <taxon>Dikarya</taxon>
        <taxon>Ascomycota</taxon>
        <taxon>Pezizomycotina</taxon>
        <taxon>Sordariomycetes</taxon>
        <taxon>Hypocreomycetidae</taxon>
        <taxon>Hypocreales</taxon>
        <taxon>Nectriaceae</taxon>
        <taxon>Fusarium</taxon>
        <taxon>Fusarium solani species complex</taxon>
    </lineage>
</organism>
<dbReference type="Proteomes" id="UP000288168">
    <property type="component" value="Unassembled WGS sequence"/>
</dbReference>
<dbReference type="SUPFAM" id="SSF53335">
    <property type="entry name" value="S-adenosyl-L-methionine-dependent methyltransferases"/>
    <property type="match status" value="1"/>
</dbReference>
<comment type="caution">
    <text evidence="2">The sequence shown here is derived from an EMBL/GenBank/DDBJ whole genome shotgun (WGS) entry which is preliminary data.</text>
</comment>
<dbReference type="STRING" id="1325734.A0A428NUV5"/>
<proteinExistence type="inferred from homology"/>
<protein>
    <recommendedName>
        <fullName evidence="4">Methyltransferase</fullName>
    </recommendedName>
</protein>
<sequence>MSASSVGEASSAASSVDWCGDRNDSASLSASVQTFPEEFGRTYHAYRAGSYAFPNDTPEQERLEFMGECYKRLMNDRLYMAPLSTKNPPRNILDIATGVGDWAIQMGDLFPESMVIGTDLSPIQPAEVPPNVQFYVEDSTDDWTFSQKFDYIHTRATAGCWSAFETQIAEQVFAALEPGGWFESQEMDCTPLCDDNTLDPQGPVVTWSNDLIVASDKLQRPAILGANLKEIYERVGFVDVQQRILKMPINGWAKDPRLKELLNKAFERTSAQIEISLIDVRRDLINPRIHAYMPVFVVWGRKPKPNEV</sequence>
<accession>A0A428NUV5</accession>
<reference evidence="2 3" key="1">
    <citation type="submission" date="2017-06" db="EMBL/GenBank/DDBJ databases">
        <title>Comparative genomic analysis of Ambrosia Fusariam Clade fungi.</title>
        <authorList>
            <person name="Stajich J.E."/>
            <person name="Carrillo J."/>
            <person name="Kijimoto T."/>
            <person name="Eskalen A."/>
            <person name="O'Donnell K."/>
            <person name="Kasson M."/>
        </authorList>
    </citation>
    <scope>NUCLEOTIDE SEQUENCE [LARGE SCALE GENOMIC DNA]</scope>
    <source>
        <strain evidence="2 3">NRRL62584</strain>
    </source>
</reference>
<dbReference type="OrthoDB" id="2013972at2759"/>
<dbReference type="InterPro" id="IPR029063">
    <property type="entry name" value="SAM-dependent_MTases_sf"/>
</dbReference>
<dbReference type="CDD" id="cd02440">
    <property type="entry name" value="AdoMet_MTases"/>
    <property type="match status" value="1"/>
</dbReference>
<dbReference type="GO" id="GO:0008168">
    <property type="term" value="F:methyltransferase activity"/>
    <property type="evidence" value="ECO:0007669"/>
    <property type="project" value="TreeGrafter"/>
</dbReference>
<comment type="similarity">
    <text evidence="1">Belongs to the methyltransferase superfamily. LaeA methyltransferase family.</text>
</comment>
<keyword evidence="3" id="KW-1185">Reference proteome</keyword>
<dbReference type="Pfam" id="PF13489">
    <property type="entry name" value="Methyltransf_23"/>
    <property type="match status" value="1"/>
</dbReference>
<dbReference type="Gene3D" id="3.40.50.150">
    <property type="entry name" value="Vaccinia Virus protein VP39"/>
    <property type="match status" value="1"/>
</dbReference>
<dbReference type="EMBL" id="NKCI01000288">
    <property type="protein sequence ID" value="RSL44539.1"/>
    <property type="molecule type" value="Genomic_DNA"/>
</dbReference>
<name>A0A428NUV5_9HYPO</name>
<evidence type="ECO:0000313" key="3">
    <source>
        <dbReference type="Proteomes" id="UP000288168"/>
    </source>
</evidence>
<gene>
    <name evidence="2" type="ORF">CEP54_014647</name>
</gene>
<evidence type="ECO:0008006" key="4">
    <source>
        <dbReference type="Google" id="ProtNLM"/>
    </source>
</evidence>
<dbReference type="PANTHER" id="PTHR43591">
    <property type="entry name" value="METHYLTRANSFERASE"/>
    <property type="match status" value="1"/>
</dbReference>
<evidence type="ECO:0000256" key="1">
    <source>
        <dbReference type="ARBA" id="ARBA00038158"/>
    </source>
</evidence>
<dbReference type="PANTHER" id="PTHR43591:SF14">
    <property type="entry name" value="METHYLTRANSFERASE"/>
    <property type="match status" value="1"/>
</dbReference>
<dbReference type="AlphaFoldDB" id="A0A428NUV5"/>
<evidence type="ECO:0000313" key="2">
    <source>
        <dbReference type="EMBL" id="RSL44539.1"/>
    </source>
</evidence>